<evidence type="ECO:0000313" key="2">
    <source>
        <dbReference type="EMBL" id="KYO38695.1"/>
    </source>
</evidence>
<gene>
    <name evidence="2" type="ORF">Y1Q_0023399</name>
</gene>
<protein>
    <submittedName>
        <fullName evidence="2">Uncharacterized protein</fullName>
    </submittedName>
</protein>
<keyword evidence="3" id="KW-1185">Reference proteome</keyword>
<proteinExistence type="predicted"/>
<evidence type="ECO:0000313" key="3">
    <source>
        <dbReference type="Proteomes" id="UP000050525"/>
    </source>
</evidence>
<accession>A0A151NQC2</accession>
<sequence>MATKLLLFWELWEAGPIHDPFSDCVVPAWPLADWPPRCQQQGLNRSSAATGGTPEVLSTFEIPASEAERRTGTDPPCLLHPNQGTGQQLPPVSYSRKQLLEIGVSIICENYATARKASLTYFLFHSYE</sequence>
<dbReference type="AlphaFoldDB" id="A0A151NQC2"/>
<name>A0A151NQC2_ALLMI</name>
<reference evidence="2 3" key="1">
    <citation type="journal article" date="2012" name="Genome Biol.">
        <title>Sequencing three crocodilian genomes to illuminate the evolution of archosaurs and amniotes.</title>
        <authorList>
            <person name="St John J.A."/>
            <person name="Braun E.L."/>
            <person name="Isberg S.R."/>
            <person name="Miles L.G."/>
            <person name="Chong A.Y."/>
            <person name="Gongora J."/>
            <person name="Dalzell P."/>
            <person name="Moran C."/>
            <person name="Bed'hom B."/>
            <person name="Abzhanov A."/>
            <person name="Burgess S.C."/>
            <person name="Cooksey A.M."/>
            <person name="Castoe T.A."/>
            <person name="Crawford N.G."/>
            <person name="Densmore L.D."/>
            <person name="Drew J.C."/>
            <person name="Edwards S.V."/>
            <person name="Faircloth B.C."/>
            <person name="Fujita M.K."/>
            <person name="Greenwold M.J."/>
            <person name="Hoffmann F.G."/>
            <person name="Howard J.M."/>
            <person name="Iguchi T."/>
            <person name="Janes D.E."/>
            <person name="Khan S.Y."/>
            <person name="Kohno S."/>
            <person name="de Koning A.J."/>
            <person name="Lance S.L."/>
            <person name="McCarthy F.M."/>
            <person name="McCormack J.E."/>
            <person name="Merchant M.E."/>
            <person name="Peterson D.G."/>
            <person name="Pollock D.D."/>
            <person name="Pourmand N."/>
            <person name="Raney B.J."/>
            <person name="Roessler K.A."/>
            <person name="Sanford J.R."/>
            <person name="Sawyer R.H."/>
            <person name="Schmidt C.J."/>
            <person name="Triplett E.W."/>
            <person name="Tuberville T.D."/>
            <person name="Venegas-Anaya M."/>
            <person name="Howard J.T."/>
            <person name="Jarvis E.D."/>
            <person name="Guillette L.J.Jr."/>
            <person name="Glenn T.C."/>
            <person name="Green R.E."/>
            <person name="Ray D.A."/>
        </authorList>
    </citation>
    <scope>NUCLEOTIDE SEQUENCE [LARGE SCALE GENOMIC DNA]</scope>
    <source>
        <strain evidence="2">KSC_2009_1</strain>
    </source>
</reference>
<dbReference type="EMBL" id="AKHW03002440">
    <property type="protein sequence ID" value="KYO38695.1"/>
    <property type="molecule type" value="Genomic_DNA"/>
</dbReference>
<evidence type="ECO:0000256" key="1">
    <source>
        <dbReference type="SAM" id="MobiDB-lite"/>
    </source>
</evidence>
<feature type="region of interest" description="Disordered" evidence="1">
    <location>
        <begin position="61"/>
        <end position="90"/>
    </location>
</feature>
<organism evidence="2 3">
    <name type="scientific">Alligator mississippiensis</name>
    <name type="common">American alligator</name>
    <dbReference type="NCBI Taxonomy" id="8496"/>
    <lineage>
        <taxon>Eukaryota</taxon>
        <taxon>Metazoa</taxon>
        <taxon>Chordata</taxon>
        <taxon>Craniata</taxon>
        <taxon>Vertebrata</taxon>
        <taxon>Euteleostomi</taxon>
        <taxon>Archelosauria</taxon>
        <taxon>Archosauria</taxon>
        <taxon>Crocodylia</taxon>
        <taxon>Alligatoridae</taxon>
        <taxon>Alligatorinae</taxon>
        <taxon>Alligator</taxon>
    </lineage>
</organism>
<dbReference type="Proteomes" id="UP000050525">
    <property type="component" value="Unassembled WGS sequence"/>
</dbReference>
<comment type="caution">
    <text evidence="2">The sequence shown here is derived from an EMBL/GenBank/DDBJ whole genome shotgun (WGS) entry which is preliminary data.</text>
</comment>